<evidence type="ECO:0000256" key="2">
    <source>
        <dbReference type="ARBA" id="ARBA00001946"/>
    </source>
</evidence>
<evidence type="ECO:0000256" key="6">
    <source>
        <dbReference type="ARBA" id="ARBA00022842"/>
    </source>
</evidence>
<evidence type="ECO:0000256" key="5">
    <source>
        <dbReference type="ARBA" id="ARBA00022801"/>
    </source>
</evidence>
<organism evidence="9 10">
    <name type="scientific">Actinophytocola xinjiangensis</name>
    <dbReference type="NCBI Taxonomy" id="485602"/>
    <lineage>
        <taxon>Bacteria</taxon>
        <taxon>Bacillati</taxon>
        <taxon>Actinomycetota</taxon>
        <taxon>Actinomycetes</taxon>
        <taxon>Pseudonocardiales</taxon>
        <taxon>Pseudonocardiaceae</taxon>
    </lineage>
</organism>
<feature type="binding site" evidence="7">
    <location>
        <position position="92"/>
    </location>
    <ligand>
        <name>Mg(2+)</name>
        <dbReference type="ChEBI" id="CHEBI:18420"/>
        <label>1</label>
        <note>catalytic</note>
    </ligand>
</feature>
<dbReference type="GO" id="GO:0008934">
    <property type="term" value="F:inositol monophosphate 1-phosphatase activity"/>
    <property type="evidence" value="ECO:0007669"/>
    <property type="project" value="InterPro"/>
</dbReference>
<proteinExistence type="inferred from homology"/>
<evidence type="ECO:0000313" key="9">
    <source>
        <dbReference type="EMBL" id="OLF12680.1"/>
    </source>
</evidence>
<dbReference type="GO" id="GO:0007165">
    <property type="term" value="P:signal transduction"/>
    <property type="evidence" value="ECO:0007669"/>
    <property type="project" value="TreeGrafter"/>
</dbReference>
<dbReference type="AlphaFoldDB" id="A0A7Z1B0U8"/>
<reference evidence="9 10" key="1">
    <citation type="submission" date="2016-12" db="EMBL/GenBank/DDBJ databases">
        <title>The draft genome sequence of Actinophytocola xinjiangensis.</title>
        <authorList>
            <person name="Wang W."/>
            <person name="Yuan L."/>
        </authorList>
    </citation>
    <scope>NUCLEOTIDE SEQUENCE [LARGE SCALE GENOMIC DNA]</scope>
    <source>
        <strain evidence="9 10">CGMCC 4.4663</strain>
    </source>
</reference>
<dbReference type="OrthoDB" id="9772456at2"/>
<dbReference type="PANTHER" id="PTHR20854:SF4">
    <property type="entry name" value="INOSITOL-1-MONOPHOSPHATASE-RELATED"/>
    <property type="match status" value="1"/>
</dbReference>
<keyword evidence="5 8" id="KW-0378">Hydrolase</keyword>
<dbReference type="InterPro" id="IPR000760">
    <property type="entry name" value="Inositol_monophosphatase-like"/>
</dbReference>
<dbReference type="GO" id="GO:0006020">
    <property type="term" value="P:inositol metabolic process"/>
    <property type="evidence" value="ECO:0007669"/>
    <property type="project" value="TreeGrafter"/>
</dbReference>
<evidence type="ECO:0000256" key="7">
    <source>
        <dbReference type="PIRSR" id="PIRSR600760-2"/>
    </source>
</evidence>
<comment type="cofactor">
    <cofactor evidence="2 7 8">
        <name>Mg(2+)</name>
        <dbReference type="ChEBI" id="CHEBI:18420"/>
    </cofactor>
</comment>
<dbReference type="EMBL" id="MSIF01000002">
    <property type="protein sequence ID" value="OLF12680.1"/>
    <property type="molecule type" value="Genomic_DNA"/>
</dbReference>
<keyword evidence="4 7" id="KW-0479">Metal-binding</keyword>
<dbReference type="Proteomes" id="UP000185696">
    <property type="component" value="Unassembled WGS sequence"/>
</dbReference>
<evidence type="ECO:0000256" key="3">
    <source>
        <dbReference type="ARBA" id="ARBA00009759"/>
    </source>
</evidence>
<evidence type="ECO:0000256" key="1">
    <source>
        <dbReference type="ARBA" id="ARBA00001033"/>
    </source>
</evidence>
<feature type="binding site" evidence="7">
    <location>
        <position position="89"/>
    </location>
    <ligand>
        <name>Mg(2+)</name>
        <dbReference type="ChEBI" id="CHEBI:18420"/>
        <label>1</label>
        <note>catalytic</note>
    </ligand>
</feature>
<protein>
    <recommendedName>
        <fullName evidence="8">Inositol-1-monophosphatase</fullName>
        <ecNumber evidence="8">3.1.3.25</ecNumber>
    </recommendedName>
</protein>
<dbReference type="PROSITE" id="PS00629">
    <property type="entry name" value="IMP_1"/>
    <property type="match status" value="1"/>
</dbReference>
<dbReference type="PANTHER" id="PTHR20854">
    <property type="entry name" value="INOSITOL MONOPHOSPHATASE"/>
    <property type="match status" value="1"/>
</dbReference>
<sequence length="265" mass="27547">MGVAEGDLLDIATSVAVAAAELARTARTAALEDDVGTKSSETDVVTAADLAVERLVRELLARARPGEPVLGEETGGSGEPGDGVCWVVDPIDGTVNYLYGLPWYAVSLAAQVDGESVAAAVVEPASGRRWTAVRGGGAWLDGRPLRVSDARRLDLSLIGTGYAYRPERRVRQADAVAGLLRRVRDVRRLGAASLDLCAVAAGWLDGYAEHGLNRWDWAGGALIAAEAGAVVRLPAGEGGMTFAAAPGIAEQLLVALDETGFSEID</sequence>
<evidence type="ECO:0000313" key="10">
    <source>
        <dbReference type="Proteomes" id="UP000185696"/>
    </source>
</evidence>
<dbReference type="Gene3D" id="3.40.190.80">
    <property type="match status" value="1"/>
</dbReference>
<feature type="binding site" evidence="7">
    <location>
        <position position="72"/>
    </location>
    <ligand>
        <name>Mg(2+)</name>
        <dbReference type="ChEBI" id="CHEBI:18420"/>
        <label>1</label>
        <note>catalytic</note>
    </ligand>
</feature>
<feature type="binding site" evidence="7">
    <location>
        <position position="216"/>
    </location>
    <ligand>
        <name>Mg(2+)</name>
        <dbReference type="ChEBI" id="CHEBI:18420"/>
        <label>1</label>
        <note>catalytic</note>
    </ligand>
</feature>
<accession>A0A7Z1B0U8</accession>
<dbReference type="PROSITE" id="PS00630">
    <property type="entry name" value="IMP_2"/>
    <property type="match status" value="1"/>
</dbReference>
<dbReference type="CDD" id="cd01639">
    <property type="entry name" value="IMPase"/>
    <property type="match status" value="1"/>
</dbReference>
<dbReference type="SUPFAM" id="SSF56655">
    <property type="entry name" value="Carbohydrate phosphatase"/>
    <property type="match status" value="1"/>
</dbReference>
<dbReference type="Gene3D" id="3.30.540.10">
    <property type="entry name" value="Fructose-1,6-Bisphosphatase, subunit A, domain 1"/>
    <property type="match status" value="1"/>
</dbReference>
<keyword evidence="10" id="KW-1185">Reference proteome</keyword>
<dbReference type="InterPro" id="IPR020583">
    <property type="entry name" value="Inositol_monoP_metal-BS"/>
</dbReference>
<name>A0A7Z1B0U8_9PSEU</name>
<keyword evidence="6 7" id="KW-0460">Magnesium</keyword>
<gene>
    <name evidence="9" type="ORF">BLA60_05180</name>
</gene>
<dbReference type="GO" id="GO:0046854">
    <property type="term" value="P:phosphatidylinositol phosphate biosynthetic process"/>
    <property type="evidence" value="ECO:0007669"/>
    <property type="project" value="InterPro"/>
</dbReference>
<comment type="catalytic activity">
    <reaction evidence="1 8">
        <text>a myo-inositol phosphate + H2O = myo-inositol + phosphate</text>
        <dbReference type="Rhea" id="RHEA:24056"/>
        <dbReference type="ChEBI" id="CHEBI:15377"/>
        <dbReference type="ChEBI" id="CHEBI:17268"/>
        <dbReference type="ChEBI" id="CHEBI:43474"/>
        <dbReference type="ChEBI" id="CHEBI:84139"/>
        <dbReference type="EC" id="3.1.3.25"/>
    </reaction>
</comment>
<evidence type="ECO:0000256" key="8">
    <source>
        <dbReference type="RuleBase" id="RU364068"/>
    </source>
</evidence>
<dbReference type="Pfam" id="PF00459">
    <property type="entry name" value="Inositol_P"/>
    <property type="match status" value="1"/>
</dbReference>
<dbReference type="GO" id="GO:0046872">
    <property type="term" value="F:metal ion binding"/>
    <property type="evidence" value="ECO:0007669"/>
    <property type="project" value="UniProtKB-KW"/>
</dbReference>
<dbReference type="InterPro" id="IPR020550">
    <property type="entry name" value="Inositol_monophosphatase_CS"/>
</dbReference>
<dbReference type="EC" id="3.1.3.25" evidence="8"/>
<dbReference type="PRINTS" id="PR00377">
    <property type="entry name" value="IMPHPHTASES"/>
</dbReference>
<comment type="caution">
    <text evidence="9">The sequence shown here is derived from an EMBL/GenBank/DDBJ whole genome shotgun (WGS) entry which is preliminary data.</text>
</comment>
<evidence type="ECO:0000256" key="4">
    <source>
        <dbReference type="ARBA" id="ARBA00022723"/>
    </source>
</evidence>
<feature type="binding site" evidence="7">
    <location>
        <position position="91"/>
    </location>
    <ligand>
        <name>Mg(2+)</name>
        <dbReference type="ChEBI" id="CHEBI:18420"/>
        <label>1</label>
        <note>catalytic</note>
    </ligand>
</feature>
<dbReference type="InterPro" id="IPR033942">
    <property type="entry name" value="IMPase"/>
</dbReference>
<comment type="similarity">
    <text evidence="3 8">Belongs to the inositol monophosphatase superfamily.</text>
</comment>